<evidence type="ECO:0000313" key="3">
    <source>
        <dbReference type="Proteomes" id="UP000829992"/>
    </source>
</evidence>
<proteinExistence type="predicted"/>
<gene>
    <name evidence="2" type="ORF">M4V62_00605</name>
</gene>
<evidence type="ECO:0000256" key="1">
    <source>
        <dbReference type="SAM" id="MobiDB-lite"/>
    </source>
</evidence>
<feature type="compositionally biased region" description="Polar residues" evidence="1">
    <location>
        <begin position="11"/>
        <end position="20"/>
    </location>
</feature>
<feature type="region of interest" description="Disordered" evidence="1">
    <location>
        <begin position="1"/>
        <end position="31"/>
    </location>
</feature>
<accession>A0ABY4PL52</accession>
<protein>
    <submittedName>
        <fullName evidence="2">Uncharacterized protein</fullName>
    </submittedName>
</protein>
<evidence type="ECO:0000313" key="2">
    <source>
        <dbReference type="EMBL" id="UQT53698.1"/>
    </source>
</evidence>
<sequence length="104" mass="10852">MGIPATASPPEDNSSHSPSGVSIPPGSLHPMDTMAMGSVRAACSAESCCSDFRSALVVRRRWASSLSTSDEGMYSLQTLRDGPMTDAGVVVPTVVHLVDPRFGC</sequence>
<name>A0ABY4PL52_9ACTN</name>
<dbReference type="Proteomes" id="UP000829992">
    <property type="component" value="Chromosome"/>
</dbReference>
<organism evidence="2 3">
    <name type="scientific">Streptomyces durmitorensis</name>
    <dbReference type="NCBI Taxonomy" id="319947"/>
    <lineage>
        <taxon>Bacteria</taxon>
        <taxon>Bacillati</taxon>
        <taxon>Actinomycetota</taxon>
        <taxon>Actinomycetes</taxon>
        <taxon>Kitasatosporales</taxon>
        <taxon>Streptomycetaceae</taxon>
        <taxon>Streptomyces</taxon>
    </lineage>
</organism>
<dbReference type="EMBL" id="CP097289">
    <property type="protein sequence ID" value="UQT53698.1"/>
    <property type="molecule type" value="Genomic_DNA"/>
</dbReference>
<keyword evidence="3" id="KW-1185">Reference proteome</keyword>
<reference evidence="2 3" key="1">
    <citation type="submission" date="2022-05" db="EMBL/GenBank/DDBJ databases">
        <authorList>
            <person name="Zhou X."/>
            <person name="Li K."/>
            <person name="Man Y."/>
        </authorList>
    </citation>
    <scope>NUCLEOTIDE SEQUENCE [LARGE SCALE GENOMIC DNA]</scope>
    <source>
        <strain evidence="2 3">MS405</strain>
    </source>
</reference>